<dbReference type="InterPro" id="IPR050231">
    <property type="entry name" value="Iron_ascorbate_oxido_reductase"/>
</dbReference>
<evidence type="ECO:0000256" key="4">
    <source>
        <dbReference type="ARBA" id="ARBA00012531"/>
    </source>
</evidence>
<dbReference type="SUPFAM" id="SSF51197">
    <property type="entry name" value="Clavaminate synthase-like"/>
    <property type="match status" value="1"/>
</dbReference>
<dbReference type="Proteomes" id="UP000013190">
    <property type="component" value="Unassembled WGS sequence"/>
</dbReference>
<accession>A0ABP2TWD6</accession>
<dbReference type="InterPro" id="IPR026992">
    <property type="entry name" value="DIOX_N"/>
</dbReference>
<reference evidence="14" key="1">
    <citation type="submission" date="2013-02" db="EMBL/GenBank/DDBJ databases">
        <title>The Genome Sequence of Acinetobacter sp. NIPH 236.</title>
        <authorList>
            <consortium name="The Broad Institute Genome Sequencing Platform"/>
            <consortium name="The Broad Institute Genome Sequencing Center for Infectious Disease"/>
            <person name="Cerqueira G."/>
            <person name="Feldgarden M."/>
            <person name="Courvalin P."/>
            <person name="Perichon B."/>
            <person name="Grillot-Courvalin C."/>
            <person name="Clermont D."/>
            <person name="Rocha E."/>
            <person name="Yoon E.-J."/>
            <person name="Nemec A."/>
            <person name="Walker B."/>
            <person name="Young S.K."/>
            <person name="Zeng Q."/>
            <person name="Gargeya S."/>
            <person name="Fitzgerald M."/>
            <person name="Haas B."/>
            <person name="Abouelleil A."/>
            <person name="Alvarado L."/>
            <person name="Arachchi H.M."/>
            <person name="Berlin A.M."/>
            <person name="Chapman S.B."/>
            <person name="Dewar J."/>
            <person name="Goldberg J."/>
            <person name="Griggs A."/>
            <person name="Gujja S."/>
            <person name="Hansen M."/>
            <person name="Howarth C."/>
            <person name="Imamovic A."/>
            <person name="Larimer J."/>
            <person name="McCowan C."/>
            <person name="Murphy C."/>
            <person name="Neiman D."/>
            <person name="Pearson M."/>
            <person name="Priest M."/>
            <person name="Roberts A."/>
            <person name="Saif S."/>
            <person name="Shea T."/>
            <person name="Sisk P."/>
            <person name="Sykes S."/>
            <person name="Wortman J."/>
            <person name="Nusbaum C."/>
            <person name="Birren B."/>
        </authorList>
    </citation>
    <scope>NUCLEOTIDE SEQUENCE [LARGE SCALE GENOMIC DNA]</scope>
    <source>
        <strain evidence="14">NIPH 236</strain>
    </source>
</reference>
<dbReference type="PROSITE" id="PS51471">
    <property type="entry name" value="FE2OG_OXY"/>
    <property type="match status" value="1"/>
</dbReference>
<dbReference type="InterPro" id="IPR044861">
    <property type="entry name" value="IPNS-like_FE2OG_OXY"/>
</dbReference>
<dbReference type="EC" id="1.14.20.7" evidence="3"/>
<comment type="catalytic activity">
    <reaction evidence="10">
        <text>L-arginine + 2-oxoglutarate + O2 = guanidine + L-glutamate 5-semialdehyde + succinate + CO2</text>
        <dbReference type="Rhea" id="RHEA:31535"/>
        <dbReference type="ChEBI" id="CHEBI:15379"/>
        <dbReference type="ChEBI" id="CHEBI:16526"/>
        <dbReference type="ChEBI" id="CHEBI:16810"/>
        <dbReference type="ChEBI" id="CHEBI:30031"/>
        <dbReference type="ChEBI" id="CHEBI:30087"/>
        <dbReference type="ChEBI" id="CHEBI:32682"/>
        <dbReference type="ChEBI" id="CHEBI:58066"/>
        <dbReference type="EC" id="1.14.20.7"/>
    </reaction>
</comment>
<dbReference type="Gene3D" id="2.60.120.330">
    <property type="entry name" value="B-lactam Antibiotic, Isopenicillin N Synthase, Chain"/>
    <property type="match status" value="1"/>
</dbReference>
<evidence type="ECO:0000313" key="14">
    <source>
        <dbReference type="Proteomes" id="UP000013190"/>
    </source>
</evidence>
<dbReference type="EC" id="1.13.12.19" evidence="4"/>
<keyword evidence="14" id="KW-1185">Reference proteome</keyword>
<evidence type="ECO:0000256" key="1">
    <source>
        <dbReference type="ARBA" id="ARBA00001954"/>
    </source>
</evidence>
<evidence type="ECO:0000256" key="3">
    <source>
        <dbReference type="ARBA" id="ARBA00012293"/>
    </source>
</evidence>
<keyword evidence="11" id="KW-0479">Metal-binding</keyword>
<comment type="caution">
    <text evidence="13">The sequence shown here is derived from an EMBL/GenBank/DDBJ whole genome shotgun (WGS) entry which is preliminary data.</text>
</comment>
<evidence type="ECO:0000256" key="11">
    <source>
        <dbReference type="RuleBase" id="RU003682"/>
    </source>
</evidence>
<feature type="domain" description="Fe2OG dioxygenase" evidence="12">
    <location>
        <begin position="177"/>
        <end position="275"/>
    </location>
</feature>
<dbReference type="GeneID" id="92835543"/>
<evidence type="ECO:0000256" key="2">
    <source>
        <dbReference type="ARBA" id="ARBA00004767"/>
    </source>
</evidence>
<name>A0ABP2TWD6_9GAMM</name>
<dbReference type="InterPro" id="IPR005123">
    <property type="entry name" value="Oxoglu/Fe-dep_dioxygenase_dom"/>
</dbReference>
<keyword evidence="11" id="KW-0408">Iron</keyword>
<evidence type="ECO:0000259" key="12">
    <source>
        <dbReference type="PROSITE" id="PS51471"/>
    </source>
</evidence>
<dbReference type="PANTHER" id="PTHR47990">
    <property type="entry name" value="2-OXOGLUTARATE (2OG) AND FE(II)-DEPENDENT OXYGENASE SUPERFAMILY PROTEIN-RELATED"/>
    <property type="match status" value="1"/>
</dbReference>
<dbReference type="Pfam" id="PF03171">
    <property type="entry name" value="2OG-FeII_Oxy"/>
    <property type="match status" value="1"/>
</dbReference>
<keyword evidence="11" id="KW-0560">Oxidoreductase</keyword>
<evidence type="ECO:0000256" key="8">
    <source>
        <dbReference type="ARBA" id="ARBA00031282"/>
    </source>
</evidence>
<evidence type="ECO:0000256" key="9">
    <source>
        <dbReference type="ARBA" id="ARBA00047725"/>
    </source>
</evidence>
<reference evidence="13 14" key="2">
    <citation type="journal article" date="2016" name="Int. J. Syst. Evol. Microbiol.">
        <title>Taxonomy of haemolytic and/or proteolytic strains of the genus Acinetobacter with the proposal of Acinetobacter courvalinii sp. nov. (genomic species 14 sensu Bouvet &amp; Jeanjean), Acinetobacter dispersus sp. nov. (genomic species 17), Acinetobacter modestus sp. nov., Acinetobacter proteolyticus sp. nov. and Acinetobacter vivianii sp. nov.</title>
        <authorList>
            <person name="Nemec A."/>
            <person name="Radolfova-Krizova L."/>
            <person name="Maixnerova M."/>
            <person name="Vrestiakova E."/>
            <person name="Jezek P."/>
            <person name="Sedo O."/>
        </authorList>
    </citation>
    <scope>NUCLEOTIDE SEQUENCE [LARGE SCALE GENOMIC DNA]</scope>
    <source>
        <strain evidence="13 14">NIPH 236</strain>
    </source>
</reference>
<comment type="pathway">
    <text evidence="2">Alkene biosynthesis; ethylene biosynthesis via 2-oxoglutarate.</text>
</comment>
<dbReference type="EMBL" id="APOJ01000025">
    <property type="protein sequence ID" value="ENU26613.1"/>
    <property type="molecule type" value="Genomic_DNA"/>
</dbReference>
<gene>
    <name evidence="13" type="ORF">F992_02161</name>
</gene>
<dbReference type="Pfam" id="PF14226">
    <property type="entry name" value="DIOX_N"/>
    <property type="match status" value="1"/>
</dbReference>
<comment type="catalytic activity">
    <reaction evidence="9">
        <text>2-oxoglutarate + O2 + 2 H(+) = ethene + 3 CO2 + H2O</text>
        <dbReference type="Rhea" id="RHEA:31523"/>
        <dbReference type="ChEBI" id="CHEBI:15377"/>
        <dbReference type="ChEBI" id="CHEBI:15378"/>
        <dbReference type="ChEBI" id="CHEBI:15379"/>
        <dbReference type="ChEBI" id="CHEBI:16526"/>
        <dbReference type="ChEBI" id="CHEBI:16810"/>
        <dbReference type="ChEBI" id="CHEBI:18153"/>
        <dbReference type="EC" id="1.13.12.19"/>
    </reaction>
</comment>
<dbReference type="InterPro" id="IPR027443">
    <property type="entry name" value="IPNS-like_sf"/>
</dbReference>
<sequence length="341" mass="39613">MVNLMSQSHDAYALPLIDISLLASDRLQDRIKVVTALDQACKDIGFLYIRGDQFQPELFHQLKQIAQSYFAQDEATKMRHYIGLSENHSGYVPIGEEQFKVNVYDLKESYDVNYDYSDTSYRRPLLGPTLWPDHPQFKAVVLNYYQHIRAIGQQLFKAFALALERDEDFFEQHTQHAPSQLRLIHYPYNPAAEDQFGIGAHTDYECFTLLFPTAEGLQVLNKQGEWIDIPLIENTMVMNIGDMMEILSNGRYLATKHRVKRVQQERYSFPLFFSCDYDYIIQPVIENEAPQYSAMKGGEHLFNQTAQTFMYLKKRIETGELVLENARPLYSFGIQEKGETQ</sequence>
<keyword evidence="6" id="KW-0266">Ethylene biosynthesis</keyword>
<dbReference type="RefSeq" id="WP_004662511.1">
    <property type="nucleotide sequence ID" value="NZ_BMDV01000001.1"/>
</dbReference>
<proteinExistence type="inferred from homology"/>
<dbReference type="PRINTS" id="PR00682">
    <property type="entry name" value="IPNSYNTHASE"/>
</dbReference>
<evidence type="ECO:0000256" key="5">
    <source>
        <dbReference type="ARBA" id="ARBA00019045"/>
    </source>
</evidence>
<comment type="cofactor">
    <cofactor evidence="1">
        <name>Fe(2+)</name>
        <dbReference type="ChEBI" id="CHEBI:29033"/>
    </cofactor>
</comment>
<protein>
    <recommendedName>
        <fullName evidence="5">2-oxoglutarate-dependent ethylene/succinate-forming enzyme</fullName>
        <ecNumber evidence="4">1.13.12.19</ecNumber>
        <ecNumber evidence="3">1.14.20.7</ecNumber>
    </recommendedName>
    <alternativeName>
        <fullName evidence="7">2-oxoglutarate dioxygenase (ethylene-forming)</fullName>
    </alternativeName>
    <alternativeName>
        <fullName evidence="8">2-oxoglutarate/L-arginine monooxygenase/decarboxylase (succinate-forming)</fullName>
    </alternativeName>
</protein>
<evidence type="ECO:0000313" key="13">
    <source>
        <dbReference type="EMBL" id="ENU26613.1"/>
    </source>
</evidence>
<evidence type="ECO:0000256" key="10">
    <source>
        <dbReference type="ARBA" id="ARBA00049359"/>
    </source>
</evidence>
<organism evidence="13 14">
    <name type="scientific">Acinetobacter modestus</name>
    <dbReference type="NCBI Taxonomy" id="1776740"/>
    <lineage>
        <taxon>Bacteria</taxon>
        <taxon>Pseudomonadati</taxon>
        <taxon>Pseudomonadota</taxon>
        <taxon>Gammaproteobacteria</taxon>
        <taxon>Moraxellales</taxon>
        <taxon>Moraxellaceae</taxon>
        <taxon>Acinetobacter</taxon>
    </lineage>
</organism>
<evidence type="ECO:0000256" key="6">
    <source>
        <dbReference type="ARBA" id="ARBA00022666"/>
    </source>
</evidence>
<comment type="similarity">
    <text evidence="11">Belongs to the iron/ascorbate-dependent oxidoreductase family.</text>
</comment>
<evidence type="ECO:0000256" key="7">
    <source>
        <dbReference type="ARBA" id="ARBA00031011"/>
    </source>
</evidence>